<reference evidence="1 2" key="1">
    <citation type="journal article" date="2018" name="Int. J. Food Microbiol.">
        <title>Growth of Carnobacterium spp. isolated from chilled vacuum-packaged meat under relevant acidic conditions.</title>
        <authorList>
            <person name="Zhang P."/>
            <person name="Badoni M."/>
            <person name="Ganzle M."/>
            <person name="Yang X."/>
        </authorList>
    </citation>
    <scope>NUCLEOTIDE SEQUENCE [LARGE SCALE GENOMIC DNA]</scope>
    <source>
        <strain evidence="1 2">B2</strain>
    </source>
</reference>
<dbReference type="Proteomes" id="UP000297938">
    <property type="component" value="Unassembled WGS sequence"/>
</dbReference>
<organism evidence="1 2">
    <name type="scientific">Carnobacterium divergens</name>
    <name type="common">Lactobacillus divergens</name>
    <dbReference type="NCBI Taxonomy" id="2748"/>
    <lineage>
        <taxon>Bacteria</taxon>
        <taxon>Bacillati</taxon>
        <taxon>Bacillota</taxon>
        <taxon>Bacilli</taxon>
        <taxon>Lactobacillales</taxon>
        <taxon>Carnobacteriaceae</taxon>
        <taxon>Carnobacterium</taxon>
    </lineage>
</organism>
<evidence type="ECO:0000313" key="2">
    <source>
        <dbReference type="Proteomes" id="UP000297938"/>
    </source>
</evidence>
<dbReference type="RefSeq" id="WP_109842068.1">
    <property type="nucleotide sequence ID" value="NZ_JALRMP010000013.1"/>
</dbReference>
<name>A0A2R8A294_CARDV</name>
<protein>
    <submittedName>
        <fullName evidence="1">Uncharacterized protein</fullName>
    </submittedName>
</protein>
<evidence type="ECO:0000313" key="1">
    <source>
        <dbReference type="EMBL" id="TFJ23328.1"/>
    </source>
</evidence>
<dbReference type="AlphaFoldDB" id="A0A2R8A294"/>
<gene>
    <name evidence="1" type="ORF">CKN69_13170</name>
</gene>
<accession>A0A2R8A294</accession>
<sequence>MEHSKSELQIIELMKRICPDFSEYSFLKTDKYKGSLYGGYNIYYKRGSNGELGMVTGKRNHEKYGLDDFDKNFKTIAMLDGSEEEGWTGEVLLSVLKRIEERS</sequence>
<proteinExistence type="predicted"/>
<dbReference type="EMBL" id="NRPP01000019">
    <property type="protein sequence ID" value="TFJ23328.1"/>
    <property type="molecule type" value="Genomic_DNA"/>
</dbReference>
<comment type="caution">
    <text evidence="1">The sequence shown here is derived from an EMBL/GenBank/DDBJ whole genome shotgun (WGS) entry which is preliminary data.</text>
</comment>